<evidence type="ECO:0000256" key="1">
    <source>
        <dbReference type="SAM" id="Phobius"/>
    </source>
</evidence>
<dbReference type="OrthoDB" id="9804804at2"/>
<gene>
    <name evidence="3" type="ORF">AO384_0470</name>
</gene>
<evidence type="ECO:0000259" key="2">
    <source>
        <dbReference type="Pfam" id="PF11127"/>
    </source>
</evidence>
<protein>
    <recommendedName>
        <fullName evidence="2">Inner membrane protein YgaP-like transmembrane domain-containing protein</fullName>
    </recommendedName>
</protein>
<keyword evidence="1" id="KW-0812">Transmembrane</keyword>
<name>A0A198UNB8_MORCA</name>
<proteinExistence type="predicted"/>
<dbReference type="Pfam" id="PF11127">
    <property type="entry name" value="YgaP-like_TM"/>
    <property type="match status" value="1"/>
</dbReference>
<accession>A0A198UNB8</accession>
<keyword evidence="1" id="KW-0472">Membrane</keyword>
<feature type="domain" description="Inner membrane protein YgaP-like transmembrane" evidence="2">
    <location>
        <begin position="1"/>
        <end position="62"/>
    </location>
</feature>
<comment type="caution">
    <text evidence="3">The sequence shown here is derived from an EMBL/GenBank/DDBJ whole genome shotgun (WGS) entry which is preliminary data.</text>
</comment>
<dbReference type="AlphaFoldDB" id="A0A198UNB8"/>
<feature type="transmembrane region" description="Helical" evidence="1">
    <location>
        <begin position="38"/>
        <end position="55"/>
    </location>
</feature>
<sequence length="64" mass="7196">MKANLHQVDRIIRIVIGIALIVLPLFAVIGWWGYVVGAILLATGLINFCPIYRLLGINTCKYKR</sequence>
<dbReference type="Proteomes" id="UP000078228">
    <property type="component" value="Unassembled WGS sequence"/>
</dbReference>
<keyword evidence="4" id="KW-1185">Reference proteome</keyword>
<evidence type="ECO:0000313" key="4">
    <source>
        <dbReference type="Proteomes" id="UP000078228"/>
    </source>
</evidence>
<keyword evidence="1" id="KW-1133">Transmembrane helix</keyword>
<feature type="transmembrane region" description="Helical" evidence="1">
    <location>
        <begin position="12"/>
        <end position="32"/>
    </location>
</feature>
<organism evidence="3 4">
    <name type="scientific">Moraxella catarrhalis</name>
    <name type="common">Branhamella catarrhalis</name>
    <dbReference type="NCBI Taxonomy" id="480"/>
    <lineage>
        <taxon>Bacteria</taxon>
        <taxon>Pseudomonadati</taxon>
        <taxon>Pseudomonadota</taxon>
        <taxon>Gammaproteobacteria</taxon>
        <taxon>Moraxellales</taxon>
        <taxon>Moraxellaceae</taxon>
        <taxon>Moraxella</taxon>
    </lineage>
</organism>
<reference evidence="3 4" key="1">
    <citation type="journal article" date="2016" name="Genome Biol. Evol.">
        <title>Comparative Genomic Analyses of the Moraxella catarrhalis Serosensitive and Seroresistant Lineages Demonstrate Their Independent Evolution.</title>
        <authorList>
            <person name="Earl J.P."/>
            <person name="de Vries S.P."/>
            <person name="Ahmed A."/>
            <person name="Powell E."/>
            <person name="Schultz M.P."/>
            <person name="Hermans P.W."/>
            <person name="Hill D.J."/>
            <person name="Zhou Z."/>
            <person name="Constantinidou C.I."/>
            <person name="Hu F.Z."/>
            <person name="Bootsma H.J."/>
            <person name="Ehrlich G.D."/>
        </authorList>
    </citation>
    <scope>NUCLEOTIDE SEQUENCE [LARGE SCALE GENOMIC DNA]</scope>
    <source>
        <strain evidence="3 4">Z7542</strain>
    </source>
</reference>
<evidence type="ECO:0000313" key="3">
    <source>
        <dbReference type="EMBL" id="OAU97784.1"/>
    </source>
</evidence>
<dbReference type="RefSeq" id="WP_064611674.1">
    <property type="nucleotide sequence ID" value="NZ_LXHB01000117.1"/>
</dbReference>
<dbReference type="InterPro" id="IPR021309">
    <property type="entry name" value="YgaP-like_TM"/>
</dbReference>
<dbReference type="EMBL" id="LXHC01000005">
    <property type="protein sequence ID" value="OAU97784.1"/>
    <property type="molecule type" value="Genomic_DNA"/>
</dbReference>
<dbReference type="PATRIC" id="fig|480.235.peg.556"/>